<reference evidence="2 3" key="1">
    <citation type="journal article" date="2016" name="Mol. Biol. Evol.">
        <title>Comparative Genomics of Early-Diverging Mushroom-Forming Fungi Provides Insights into the Origins of Lignocellulose Decay Capabilities.</title>
        <authorList>
            <person name="Nagy L.G."/>
            <person name="Riley R."/>
            <person name="Tritt A."/>
            <person name="Adam C."/>
            <person name="Daum C."/>
            <person name="Floudas D."/>
            <person name="Sun H."/>
            <person name="Yadav J.S."/>
            <person name="Pangilinan J."/>
            <person name="Larsson K.H."/>
            <person name="Matsuura K."/>
            <person name="Barry K."/>
            <person name="Labutti K."/>
            <person name="Kuo R."/>
            <person name="Ohm R.A."/>
            <person name="Bhattacharya S.S."/>
            <person name="Shirouzu T."/>
            <person name="Yoshinaga Y."/>
            <person name="Martin F.M."/>
            <person name="Grigoriev I.V."/>
            <person name="Hibbett D.S."/>
        </authorList>
    </citation>
    <scope>NUCLEOTIDE SEQUENCE [LARGE SCALE GENOMIC DNA]</scope>
    <source>
        <strain evidence="2 3">TUFC12733</strain>
    </source>
</reference>
<dbReference type="Proteomes" id="UP000076738">
    <property type="component" value="Unassembled WGS sequence"/>
</dbReference>
<feature type="region of interest" description="Disordered" evidence="1">
    <location>
        <begin position="339"/>
        <end position="358"/>
    </location>
</feature>
<protein>
    <submittedName>
        <fullName evidence="2">Uncharacterized protein</fullName>
    </submittedName>
</protein>
<feature type="compositionally biased region" description="Basic residues" evidence="1">
    <location>
        <begin position="347"/>
        <end position="358"/>
    </location>
</feature>
<proteinExistence type="predicted"/>
<evidence type="ECO:0000313" key="2">
    <source>
        <dbReference type="EMBL" id="KZO99482.1"/>
    </source>
</evidence>
<dbReference type="EMBL" id="KV417272">
    <property type="protein sequence ID" value="KZO99482.1"/>
    <property type="molecule type" value="Genomic_DNA"/>
</dbReference>
<dbReference type="OrthoDB" id="10460959at2759"/>
<gene>
    <name evidence="2" type="ORF">CALVIDRAFT_534474</name>
</gene>
<keyword evidence="3" id="KW-1185">Reference proteome</keyword>
<dbReference type="AlphaFoldDB" id="A0A167Q756"/>
<sequence>MPRGVRSPMLEWTVKVVGLRGEQKEVWTAEWEGTTALRERIAKEQGIYAARKLILHSWPSKMLVEDGWTVSENSITHTSTLFCSLPSQSLPSVFRSVPLPDPPPAISPLPPPTSYPKWIERLPTHTSDDFLTLYASILTYHFPPYQSFHIHTYTPPNLPQAFAVHHSLHTKPLLVLSFMSVADFDKPDCRVVNLSGLLATCTHLLSPCIYLLSVFGHRWRAIKSVVFEDGMKCSSVAHPDTIPPSPAPFPGDCSADTWAPTLLSPASFHILSDIADELKLLFLPHWSTPNQMETIVRLPRYRIIPATSMIVEASDQEATHAKCWLDAPEVIEILPPLSQNKTVKPPRQARVRLPRTTK</sequence>
<name>A0A167Q756_CALVF</name>
<accession>A0A167Q756</accession>
<evidence type="ECO:0000313" key="3">
    <source>
        <dbReference type="Proteomes" id="UP000076738"/>
    </source>
</evidence>
<evidence type="ECO:0000256" key="1">
    <source>
        <dbReference type="SAM" id="MobiDB-lite"/>
    </source>
</evidence>
<organism evidence="2 3">
    <name type="scientific">Calocera viscosa (strain TUFC12733)</name>
    <dbReference type="NCBI Taxonomy" id="1330018"/>
    <lineage>
        <taxon>Eukaryota</taxon>
        <taxon>Fungi</taxon>
        <taxon>Dikarya</taxon>
        <taxon>Basidiomycota</taxon>
        <taxon>Agaricomycotina</taxon>
        <taxon>Dacrymycetes</taxon>
        <taxon>Dacrymycetales</taxon>
        <taxon>Dacrymycetaceae</taxon>
        <taxon>Calocera</taxon>
    </lineage>
</organism>